<name>A0AA90SLW6_9GAMM</name>
<organism evidence="2 3">
    <name type="scientific">Candidatus Endonucleibacter bathymodioli</name>
    <dbReference type="NCBI Taxonomy" id="539814"/>
    <lineage>
        <taxon>Bacteria</taxon>
        <taxon>Pseudomonadati</taxon>
        <taxon>Pseudomonadota</taxon>
        <taxon>Gammaproteobacteria</taxon>
        <taxon>Oceanospirillales</taxon>
        <taxon>Endozoicomonadaceae</taxon>
        <taxon>Candidatus Endonucleibacter</taxon>
    </lineage>
</organism>
<evidence type="ECO:0000313" key="3">
    <source>
        <dbReference type="Proteomes" id="UP001178148"/>
    </source>
</evidence>
<proteinExistence type="predicted"/>
<dbReference type="AlphaFoldDB" id="A0AA90SLW6"/>
<dbReference type="PANTHER" id="PTHR40278">
    <property type="entry name" value="DNA UTILIZATION PROTEIN HOFN"/>
    <property type="match status" value="1"/>
</dbReference>
<dbReference type="PANTHER" id="PTHR40278:SF2">
    <property type="entry name" value="TYPE IV PILUS INNER MEMBRANE COMPONENT PILN"/>
    <property type="match status" value="1"/>
</dbReference>
<dbReference type="GO" id="GO:0043683">
    <property type="term" value="P:type IV pilus assembly"/>
    <property type="evidence" value="ECO:0007669"/>
    <property type="project" value="TreeGrafter"/>
</dbReference>
<keyword evidence="3" id="KW-1185">Reference proteome</keyword>
<sequence length="185" mass="20959">MSKINLLPWRDGVREARKNSFFVALLACVVFAGIIIFIGDLIIGKSIRDRRSINKYLESEISILEQKAASIKGLKEKKVVVLKKMAVIKGLQGNRPMIVRMFDELVRIVPEDVYFKTLVLKNKSITLVGIADSNNAVSKLMRRISSSQWFASPSLTGVRKVSEYGERLNEFDLIFNQVILNGREE</sequence>
<evidence type="ECO:0000256" key="1">
    <source>
        <dbReference type="SAM" id="Phobius"/>
    </source>
</evidence>
<accession>A0AA90SLW6</accession>
<dbReference type="Proteomes" id="UP001178148">
    <property type="component" value="Unassembled WGS sequence"/>
</dbReference>
<dbReference type="Pfam" id="PF05137">
    <property type="entry name" value="PilN"/>
    <property type="match status" value="1"/>
</dbReference>
<dbReference type="EMBL" id="JASXSV010000003">
    <property type="protein sequence ID" value="MDP0588286.1"/>
    <property type="molecule type" value="Genomic_DNA"/>
</dbReference>
<keyword evidence="1" id="KW-1133">Transmembrane helix</keyword>
<keyword evidence="1" id="KW-0812">Transmembrane</keyword>
<dbReference type="GO" id="GO:0043107">
    <property type="term" value="P:type IV pilus-dependent motility"/>
    <property type="evidence" value="ECO:0007669"/>
    <property type="project" value="TreeGrafter"/>
</dbReference>
<evidence type="ECO:0000313" key="2">
    <source>
        <dbReference type="EMBL" id="MDP0588286.1"/>
    </source>
</evidence>
<comment type="caution">
    <text evidence="2">The sequence shown here is derived from an EMBL/GenBank/DDBJ whole genome shotgun (WGS) entry which is preliminary data.</text>
</comment>
<dbReference type="InterPro" id="IPR007813">
    <property type="entry name" value="PilN"/>
</dbReference>
<reference evidence="2 3" key="1">
    <citation type="journal article" date="2023" name="bioRxiv">
        <title>An intranuclear bacterial parasite of deep-sea mussels expresses apoptosis inhibitors acquired from its host.</title>
        <authorList>
            <person name="Gonzalez Porras M.A."/>
            <person name="Assie A."/>
            <person name="Tietjen M."/>
            <person name="Violette M."/>
            <person name="Kleiner M."/>
            <person name="Gruber-Vodicka H."/>
            <person name="Dubilier N."/>
            <person name="Leisch N."/>
        </authorList>
    </citation>
    <scope>NUCLEOTIDE SEQUENCE [LARGE SCALE GENOMIC DNA]</scope>
    <source>
        <strain evidence="2">IAP13</strain>
    </source>
</reference>
<feature type="transmembrane region" description="Helical" evidence="1">
    <location>
        <begin position="20"/>
        <end position="43"/>
    </location>
</feature>
<keyword evidence="1" id="KW-0472">Membrane</keyword>
<gene>
    <name evidence="2" type="ORF">QS748_03435</name>
</gene>
<protein>
    <submittedName>
        <fullName evidence="2">PilN domain-containing protein</fullName>
    </submittedName>
</protein>
<dbReference type="InterPro" id="IPR052534">
    <property type="entry name" value="Extracell_DNA_Util/SecSys_Comp"/>
</dbReference>